<dbReference type="Proteomes" id="UP000538147">
    <property type="component" value="Unassembled WGS sequence"/>
</dbReference>
<organism evidence="2 3">
    <name type="scientific">Polymorphobacter multimanifer</name>
    <dbReference type="NCBI Taxonomy" id="1070431"/>
    <lineage>
        <taxon>Bacteria</taxon>
        <taxon>Pseudomonadati</taxon>
        <taxon>Pseudomonadota</taxon>
        <taxon>Alphaproteobacteria</taxon>
        <taxon>Sphingomonadales</taxon>
        <taxon>Sphingosinicellaceae</taxon>
        <taxon>Polymorphobacter</taxon>
    </lineage>
</organism>
<comment type="caution">
    <text evidence="2">The sequence shown here is derived from an EMBL/GenBank/DDBJ whole genome shotgun (WGS) entry which is preliminary data.</text>
</comment>
<dbReference type="SUPFAM" id="SSF52266">
    <property type="entry name" value="SGNH hydrolase"/>
    <property type="match status" value="1"/>
</dbReference>
<dbReference type="RefSeq" id="WP_341534445.1">
    <property type="nucleotide sequence ID" value="NZ_JACIIV010000015.1"/>
</dbReference>
<evidence type="ECO:0000313" key="2">
    <source>
        <dbReference type="EMBL" id="MBB6228120.1"/>
    </source>
</evidence>
<dbReference type="PANTHER" id="PTHR30383">
    <property type="entry name" value="THIOESTERASE 1/PROTEASE 1/LYSOPHOSPHOLIPASE L1"/>
    <property type="match status" value="1"/>
</dbReference>
<dbReference type="InterPro" id="IPR036514">
    <property type="entry name" value="SGNH_hydro_sf"/>
</dbReference>
<keyword evidence="3" id="KW-1185">Reference proteome</keyword>
<dbReference type="AlphaFoldDB" id="A0A841L6S1"/>
<dbReference type="Pfam" id="PF13472">
    <property type="entry name" value="Lipase_GDSL_2"/>
    <property type="match status" value="1"/>
</dbReference>
<feature type="domain" description="SGNH hydrolase-type esterase" evidence="1">
    <location>
        <begin position="19"/>
        <end position="181"/>
    </location>
</feature>
<dbReference type="InterPro" id="IPR051532">
    <property type="entry name" value="Ester_Hydrolysis_Enzymes"/>
</dbReference>
<name>A0A841L6S1_9SPHN</name>
<sequence>MLLLMLPFAAQAAPRTILAYGDSLTAGYQLRPGEGFAPQLEAALKARGHDVKVAMGGVSGDTTAQGRARMAWTLAGIKAKPDLVILELGANDMLRGQSPATARANLDAMIVEFQKRGSRVLLAGMQAQPNLGAKYVQEFNAIFPGLAKARGVALYPFFMDGVASVKGMQLSDGLHPTAGGVKVIVRRILPSVERELAKLPK</sequence>
<dbReference type="GO" id="GO:0004622">
    <property type="term" value="F:phosphatidylcholine lysophospholipase activity"/>
    <property type="evidence" value="ECO:0007669"/>
    <property type="project" value="UniProtKB-EC"/>
</dbReference>
<accession>A0A841L6S1</accession>
<dbReference type="InterPro" id="IPR013830">
    <property type="entry name" value="SGNH_hydro"/>
</dbReference>
<dbReference type="InterPro" id="IPR008265">
    <property type="entry name" value="Lipase_GDSL_AS"/>
</dbReference>
<evidence type="ECO:0000259" key="1">
    <source>
        <dbReference type="Pfam" id="PF13472"/>
    </source>
</evidence>
<protein>
    <submittedName>
        <fullName evidence="2">Acyl-CoA thioesterase-1</fullName>
        <ecNumber evidence="2">3.1.1.5</ecNumber>
        <ecNumber evidence="2">3.1.2.-</ecNumber>
    </submittedName>
</protein>
<dbReference type="CDD" id="cd01822">
    <property type="entry name" value="Lysophospholipase_L1_like"/>
    <property type="match status" value="1"/>
</dbReference>
<evidence type="ECO:0000313" key="3">
    <source>
        <dbReference type="Proteomes" id="UP000538147"/>
    </source>
</evidence>
<gene>
    <name evidence="2" type="ORF">FHS79_002305</name>
</gene>
<reference evidence="2 3" key="1">
    <citation type="submission" date="2020-08" db="EMBL/GenBank/DDBJ databases">
        <title>Genomic Encyclopedia of Type Strains, Phase IV (KMG-IV): sequencing the most valuable type-strain genomes for metagenomic binning, comparative biology and taxonomic classification.</title>
        <authorList>
            <person name="Goeker M."/>
        </authorList>
    </citation>
    <scope>NUCLEOTIDE SEQUENCE [LARGE SCALE GENOMIC DNA]</scope>
    <source>
        <strain evidence="2 3">DSM 102189</strain>
    </source>
</reference>
<proteinExistence type="predicted"/>
<keyword evidence="2" id="KW-0378">Hydrolase</keyword>
<dbReference type="EMBL" id="JACIIV010000015">
    <property type="protein sequence ID" value="MBB6228120.1"/>
    <property type="molecule type" value="Genomic_DNA"/>
</dbReference>
<dbReference type="EC" id="3.1.1.5" evidence="2"/>
<dbReference type="GO" id="GO:0006629">
    <property type="term" value="P:lipid metabolic process"/>
    <property type="evidence" value="ECO:0007669"/>
    <property type="project" value="InterPro"/>
</dbReference>
<dbReference type="EC" id="3.1.2.-" evidence="2"/>
<dbReference type="Gene3D" id="3.40.50.1110">
    <property type="entry name" value="SGNH hydrolase"/>
    <property type="match status" value="1"/>
</dbReference>
<dbReference type="PANTHER" id="PTHR30383:SF24">
    <property type="entry name" value="THIOESTERASE 1_PROTEASE 1_LYSOPHOSPHOLIPASE L1"/>
    <property type="match status" value="1"/>
</dbReference>
<dbReference type="PROSITE" id="PS01098">
    <property type="entry name" value="LIPASE_GDSL_SER"/>
    <property type="match status" value="1"/>
</dbReference>